<name>A0A0C1F6Z9_9FLAO</name>
<evidence type="ECO:0000313" key="1">
    <source>
        <dbReference type="EMBL" id="KIA88977.1"/>
    </source>
</evidence>
<sequence length="61" mass="7326">MQPDLNGALFVERRETKKREWKAEKSAQINFIIKKITRIRFGKIIANKFSNKNKQYEIFPI</sequence>
<proteinExistence type="predicted"/>
<accession>A0A0C1F6Z9</accession>
<keyword evidence="2" id="KW-1185">Reference proteome</keyword>
<evidence type="ECO:0000313" key="2">
    <source>
        <dbReference type="Proteomes" id="UP000031473"/>
    </source>
</evidence>
<dbReference type="AlphaFoldDB" id="A0A0C1F6Z9"/>
<gene>
    <name evidence="1" type="ORF">OA86_07805</name>
</gene>
<dbReference type="EMBL" id="JSYL01000004">
    <property type="protein sequence ID" value="KIA88977.1"/>
    <property type="molecule type" value="Genomic_DNA"/>
</dbReference>
<reference evidence="1 2" key="1">
    <citation type="submission" date="2014-10" db="EMBL/GenBank/DDBJ databases">
        <title>Kaistella jeonii genome.</title>
        <authorList>
            <person name="Clayton J.T."/>
            <person name="Newman J.D."/>
        </authorList>
    </citation>
    <scope>NUCLEOTIDE SEQUENCE [LARGE SCALE GENOMIC DNA]</scope>
    <source>
        <strain evidence="1 2">DSM 17048</strain>
    </source>
</reference>
<comment type="caution">
    <text evidence="1">The sequence shown here is derived from an EMBL/GenBank/DDBJ whole genome shotgun (WGS) entry which is preliminary data.</text>
</comment>
<organism evidence="1 2">
    <name type="scientific">Kaistella jeonii</name>
    <dbReference type="NCBI Taxonomy" id="266749"/>
    <lineage>
        <taxon>Bacteria</taxon>
        <taxon>Pseudomonadati</taxon>
        <taxon>Bacteroidota</taxon>
        <taxon>Flavobacteriia</taxon>
        <taxon>Flavobacteriales</taxon>
        <taxon>Weeksellaceae</taxon>
        <taxon>Chryseobacterium group</taxon>
        <taxon>Kaistella</taxon>
    </lineage>
</organism>
<protein>
    <submittedName>
        <fullName evidence="1">Uncharacterized protein</fullName>
    </submittedName>
</protein>
<dbReference type="Proteomes" id="UP000031473">
    <property type="component" value="Unassembled WGS sequence"/>
</dbReference>